<organism evidence="2 3">
    <name type="scientific">Actinomycetospora endophytica</name>
    <dbReference type="NCBI Taxonomy" id="2291215"/>
    <lineage>
        <taxon>Bacteria</taxon>
        <taxon>Bacillati</taxon>
        <taxon>Actinomycetota</taxon>
        <taxon>Actinomycetes</taxon>
        <taxon>Pseudonocardiales</taxon>
        <taxon>Pseudonocardiaceae</taxon>
        <taxon>Actinomycetospora</taxon>
    </lineage>
</organism>
<dbReference type="InterPro" id="IPR035965">
    <property type="entry name" value="PAS-like_dom_sf"/>
</dbReference>
<keyword evidence="3" id="KW-1185">Reference proteome</keyword>
<dbReference type="Proteomes" id="UP001199469">
    <property type="component" value="Unassembled WGS sequence"/>
</dbReference>
<sequence length="228" mass="24415">MTVRGAMDKIGAYSWHPSSDRWIWNDTMFHLLGYASGEVRPSRALVVAHKHPDDRAHVERIMADAVAHRLAYTCRHRIVSVDGTIHQVVAVGHPADHDERWPPGLLLRGYLVHLATTAPRPSSAEFTATASVGIPTAPFPRGDPQGRLPSLGSSWSAAEHDRHVGRAADVLADAMELTSEAGAALLAHLANAAAEPLIVVAERVIAVSLDPDTRGLAELLTGIAVPEA</sequence>
<evidence type="ECO:0000259" key="1">
    <source>
        <dbReference type="PROSITE" id="PS50112"/>
    </source>
</evidence>
<name>A0ABS8PAS9_9PSEU</name>
<reference evidence="2 3" key="1">
    <citation type="submission" date="2021-11" db="EMBL/GenBank/DDBJ databases">
        <title>Draft genome sequence of Actinomycetospora sp. SF1 isolated from the rhizosphere soil.</title>
        <authorList>
            <person name="Duangmal K."/>
            <person name="Chantavorakit T."/>
        </authorList>
    </citation>
    <scope>NUCLEOTIDE SEQUENCE [LARGE SCALE GENOMIC DNA]</scope>
    <source>
        <strain evidence="2 3">TBRC 5722</strain>
    </source>
</reference>
<dbReference type="SUPFAM" id="SSF55785">
    <property type="entry name" value="PYP-like sensor domain (PAS domain)"/>
    <property type="match status" value="1"/>
</dbReference>
<dbReference type="PROSITE" id="PS50112">
    <property type="entry name" value="PAS"/>
    <property type="match status" value="1"/>
</dbReference>
<gene>
    <name evidence="2" type="ORF">LQ327_14250</name>
</gene>
<feature type="domain" description="PAS" evidence="1">
    <location>
        <begin position="24"/>
        <end position="69"/>
    </location>
</feature>
<evidence type="ECO:0000313" key="3">
    <source>
        <dbReference type="Proteomes" id="UP001199469"/>
    </source>
</evidence>
<dbReference type="Pfam" id="PF08447">
    <property type="entry name" value="PAS_3"/>
    <property type="match status" value="1"/>
</dbReference>
<dbReference type="InterPro" id="IPR013655">
    <property type="entry name" value="PAS_fold_3"/>
</dbReference>
<dbReference type="RefSeq" id="WP_230734579.1">
    <property type="nucleotide sequence ID" value="NZ_JAJNDB010000002.1"/>
</dbReference>
<proteinExistence type="predicted"/>
<dbReference type="Gene3D" id="3.30.450.20">
    <property type="entry name" value="PAS domain"/>
    <property type="match status" value="1"/>
</dbReference>
<dbReference type="EMBL" id="JAJNDB010000002">
    <property type="protein sequence ID" value="MCD2194531.1"/>
    <property type="molecule type" value="Genomic_DNA"/>
</dbReference>
<evidence type="ECO:0000313" key="2">
    <source>
        <dbReference type="EMBL" id="MCD2194531.1"/>
    </source>
</evidence>
<comment type="caution">
    <text evidence="2">The sequence shown here is derived from an EMBL/GenBank/DDBJ whole genome shotgun (WGS) entry which is preliminary data.</text>
</comment>
<accession>A0ABS8PAS9</accession>
<dbReference type="InterPro" id="IPR000014">
    <property type="entry name" value="PAS"/>
</dbReference>
<protein>
    <submittedName>
        <fullName evidence="2">PAS domain-containing protein</fullName>
    </submittedName>
</protein>
<dbReference type="CDD" id="cd00130">
    <property type="entry name" value="PAS"/>
    <property type="match status" value="1"/>
</dbReference>